<keyword evidence="2" id="KW-0560">Oxidoreductase</keyword>
<dbReference type="PRINTS" id="PR00385">
    <property type="entry name" value="P450"/>
</dbReference>
<dbReference type="PANTHER" id="PTHR46696:SF1">
    <property type="entry name" value="CYTOCHROME P450 YJIB-RELATED"/>
    <property type="match status" value="1"/>
</dbReference>
<comment type="similarity">
    <text evidence="1 2">Belongs to the cytochrome P450 family.</text>
</comment>
<organism evidence="4 5">
    <name type="scientific">Kibdelosporangium banguiense</name>
    <dbReference type="NCBI Taxonomy" id="1365924"/>
    <lineage>
        <taxon>Bacteria</taxon>
        <taxon>Bacillati</taxon>
        <taxon>Actinomycetota</taxon>
        <taxon>Actinomycetes</taxon>
        <taxon>Pseudonocardiales</taxon>
        <taxon>Pseudonocardiaceae</taxon>
        <taxon>Kibdelosporangium</taxon>
    </lineage>
</organism>
<feature type="region of interest" description="Disordered" evidence="3">
    <location>
        <begin position="1"/>
        <end position="24"/>
    </location>
</feature>
<keyword evidence="2" id="KW-0349">Heme</keyword>
<evidence type="ECO:0000256" key="2">
    <source>
        <dbReference type="RuleBase" id="RU000461"/>
    </source>
</evidence>
<dbReference type="CDD" id="cd11030">
    <property type="entry name" value="CYP105-like"/>
    <property type="match status" value="1"/>
</dbReference>
<dbReference type="InterPro" id="IPR001128">
    <property type="entry name" value="Cyt_P450"/>
</dbReference>
<dbReference type="EMBL" id="JAGINW010000001">
    <property type="protein sequence ID" value="MBP2329924.1"/>
    <property type="molecule type" value="Genomic_DNA"/>
</dbReference>
<dbReference type="Gene3D" id="1.10.630.10">
    <property type="entry name" value="Cytochrome P450"/>
    <property type="match status" value="1"/>
</dbReference>
<dbReference type="RefSeq" id="WP_209646614.1">
    <property type="nucleotide sequence ID" value="NZ_JAGINW010000001.1"/>
</dbReference>
<accession>A0ABS4TZT9</accession>
<dbReference type="InterPro" id="IPR017972">
    <property type="entry name" value="Cyt_P450_CS"/>
</dbReference>
<keyword evidence="5" id="KW-1185">Reference proteome</keyword>
<name>A0ABS4TZT9_9PSEU</name>
<feature type="region of interest" description="Disordered" evidence="3">
    <location>
        <begin position="56"/>
        <end position="80"/>
    </location>
</feature>
<dbReference type="InterPro" id="IPR002397">
    <property type="entry name" value="Cyt_P450_B"/>
</dbReference>
<reference evidence="4 5" key="1">
    <citation type="submission" date="2021-03" db="EMBL/GenBank/DDBJ databases">
        <title>Sequencing the genomes of 1000 actinobacteria strains.</title>
        <authorList>
            <person name="Klenk H.-P."/>
        </authorList>
    </citation>
    <scope>NUCLEOTIDE SEQUENCE [LARGE SCALE GENOMIC DNA]</scope>
    <source>
        <strain evidence="4 5">DSM 46670</strain>
    </source>
</reference>
<evidence type="ECO:0000256" key="3">
    <source>
        <dbReference type="SAM" id="MobiDB-lite"/>
    </source>
</evidence>
<keyword evidence="2" id="KW-0503">Monooxygenase</keyword>
<dbReference type="InterPro" id="IPR036396">
    <property type="entry name" value="Cyt_P450_sf"/>
</dbReference>
<dbReference type="Pfam" id="PF00067">
    <property type="entry name" value="p450"/>
    <property type="match status" value="2"/>
</dbReference>
<dbReference type="PRINTS" id="PR00359">
    <property type="entry name" value="BP450"/>
</dbReference>
<evidence type="ECO:0000313" key="4">
    <source>
        <dbReference type="EMBL" id="MBP2329924.1"/>
    </source>
</evidence>
<dbReference type="PROSITE" id="PS00086">
    <property type="entry name" value="CYTOCHROME_P450"/>
    <property type="match status" value="1"/>
</dbReference>
<dbReference type="Proteomes" id="UP001519332">
    <property type="component" value="Unassembled WGS sequence"/>
</dbReference>
<keyword evidence="2" id="KW-0479">Metal-binding</keyword>
<protein>
    <submittedName>
        <fullName evidence="4">Cytochrome P450</fullName>
    </submittedName>
</protein>
<evidence type="ECO:0000313" key="5">
    <source>
        <dbReference type="Proteomes" id="UP001519332"/>
    </source>
</evidence>
<gene>
    <name evidence="4" type="ORF">JOF56_010309</name>
</gene>
<dbReference type="PANTHER" id="PTHR46696">
    <property type="entry name" value="P450, PUTATIVE (EUROFUNG)-RELATED"/>
    <property type="match status" value="1"/>
</dbReference>
<sequence>MTDALPIGRTCPFTPPAEITSRPPVSRLRFADGSPGWIVTTHAEARKVLTDPRFSAQGDRVKSPIRPETQPTAPGAFAFMDPPEHTAYRKLLTGQFTVRRMQALTPRIAEIAAELLDALQPGADLVTQFALPLPSRVICELIGVPYQDHEFFERNSANMVDPANSFDQRDTAGEALFGYLAALVGRKRATPGDDLISGLIETSELTDVELTGISAMLLFAGHETTANMLGLGTFALLQHPEQLARLRADPGLIDGAVEELLRYLSIVQYEVNRAALEDVELGGQLIKAGETVLVSLPAVNRDETRFGNPAELDITRSTSGHLAFGHGVHQCLGQQLARIEMRAGFAALISGLPGLKLAIAPEDVPLNTGRGIYGVASLPVTW</sequence>
<evidence type="ECO:0000256" key="1">
    <source>
        <dbReference type="ARBA" id="ARBA00010617"/>
    </source>
</evidence>
<comment type="caution">
    <text evidence="4">The sequence shown here is derived from an EMBL/GenBank/DDBJ whole genome shotgun (WGS) entry which is preliminary data.</text>
</comment>
<keyword evidence="2" id="KW-0408">Iron</keyword>
<proteinExistence type="inferred from homology"/>
<dbReference type="SUPFAM" id="SSF48264">
    <property type="entry name" value="Cytochrome P450"/>
    <property type="match status" value="1"/>
</dbReference>